<keyword evidence="3" id="KW-1185">Reference proteome</keyword>
<sequence>MITGHCPLNKHISILGITDSPLCRECKDDETPIHREATPLDILPTTILANQLRRLGQKQKKEEEAGLIQRGAIPAVTRPTDDFGQPSTEAGADTEEEGTDRKVTKYKMNLSRYVTIDWAWESNTIPPRHKRRFYLNSFAFDYAPAAGCLSIDYDGESSWFG</sequence>
<reference evidence="2" key="1">
    <citation type="submission" date="2022-03" db="EMBL/GenBank/DDBJ databases">
        <authorList>
            <person name="Lindestad O."/>
        </authorList>
    </citation>
    <scope>NUCLEOTIDE SEQUENCE</scope>
</reference>
<protein>
    <submittedName>
        <fullName evidence="2">Jg3938 protein</fullName>
    </submittedName>
</protein>
<dbReference type="Proteomes" id="UP000838756">
    <property type="component" value="Unassembled WGS sequence"/>
</dbReference>
<evidence type="ECO:0000256" key="1">
    <source>
        <dbReference type="SAM" id="MobiDB-lite"/>
    </source>
</evidence>
<feature type="region of interest" description="Disordered" evidence="1">
    <location>
        <begin position="60"/>
        <end position="101"/>
    </location>
</feature>
<organism evidence="2 3">
    <name type="scientific">Pararge aegeria aegeria</name>
    <dbReference type="NCBI Taxonomy" id="348720"/>
    <lineage>
        <taxon>Eukaryota</taxon>
        <taxon>Metazoa</taxon>
        <taxon>Ecdysozoa</taxon>
        <taxon>Arthropoda</taxon>
        <taxon>Hexapoda</taxon>
        <taxon>Insecta</taxon>
        <taxon>Pterygota</taxon>
        <taxon>Neoptera</taxon>
        <taxon>Endopterygota</taxon>
        <taxon>Lepidoptera</taxon>
        <taxon>Glossata</taxon>
        <taxon>Ditrysia</taxon>
        <taxon>Papilionoidea</taxon>
        <taxon>Nymphalidae</taxon>
        <taxon>Satyrinae</taxon>
        <taxon>Satyrini</taxon>
        <taxon>Parargina</taxon>
        <taxon>Pararge</taxon>
    </lineage>
</organism>
<dbReference type="EMBL" id="CAKXAJ010025582">
    <property type="protein sequence ID" value="CAH2241604.1"/>
    <property type="molecule type" value="Genomic_DNA"/>
</dbReference>
<name>A0A8S4RVX0_9NEOP</name>
<dbReference type="OrthoDB" id="5419617at2759"/>
<evidence type="ECO:0000313" key="2">
    <source>
        <dbReference type="EMBL" id="CAH2241604.1"/>
    </source>
</evidence>
<accession>A0A8S4RVX0</accession>
<dbReference type="AlphaFoldDB" id="A0A8S4RVX0"/>
<proteinExistence type="predicted"/>
<comment type="caution">
    <text evidence="2">The sequence shown here is derived from an EMBL/GenBank/DDBJ whole genome shotgun (WGS) entry which is preliminary data.</text>
</comment>
<evidence type="ECO:0000313" key="3">
    <source>
        <dbReference type="Proteomes" id="UP000838756"/>
    </source>
</evidence>
<gene>
    <name evidence="2" type="primary">jg3938</name>
    <name evidence="2" type="ORF">PAEG_LOCUS18029</name>
</gene>